<feature type="transmembrane region" description="Helical" evidence="6">
    <location>
        <begin position="195"/>
        <end position="215"/>
    </location>
</feature>
<organism evidence="7 8">
    <name type="scientific">Podospora didyma</name>
    <dbReference type="NCBI Taxonomy" id="330526"/>
    <lineage>
        <taxon>Eukaryota</taxon>
        <taxon>Fungi</taxon>
        <taxon>Dikarya</taxon>
        <taxon>Ascomycota</taxon>
        <taxon>Pezizomycotina</taxon>
        <taxon>Sordariomycetes</taxon>
        <taxon>Sordariomycetidae</taxon>
        <taxon>Sordariales</taxon>
        <taxon>Podosporaceae</taxon>
        <taxon>Podospora</taxon>
    </lineage>
</organism>
<feature type="transmembrane region" description="Helical" evidence="6">
    <location>
        <begin position="168"/>
        <end position="189"/>
    </location>
</feature>
<feature type="transmembrane region" description="Helical" evidence="6">
    <location>
        <begin position="95"/>
        <end position="115"/>
    </location>
</feature>
<dbReference type="InterPro" id="IPR004254">
    <property type="entry name" value="AdipoR/HlyIII-related"/>
</dbReference>
<evidence type="ECO:0000256" key="4">
    <source>
        <dbReference type="ARBA" id="ARBA00023136"/>
    </source>
</evidence>
<gene>
    <name evidence="7" type="ORF">B0H63DRAFT_472714</name>
</gene>
<keyword evidence="2 6" id="KW-0812">Transmembrane</keyword>
<feature type="transmembrane region" description="Helical" evidence="6">
    <location>
        <begin position="135"/>
        <end position="156"/>
    </location>
</feature>
<dbReference type="GO" id="GO:0016020">
    <property type="term" value="C:membrane"/>
    <property type="evidence" value="ECO:0007669"/>
    <property type="project" value="UniProtKB-SubCell"/>
</dbReference>
<comment type="subcellular location">
    <subcellularLocation>
        <location evidence="1">Membrane</location>
        <topology evidence="1">Multi-pass membrane protein</topology>
    </subcellularLocation>
</comment>
<keyword evidence="8" id="KW-1185">Reference proteome</keyword>
<feature type="transmembrane region" description="Helical" evidence="6">
    <location>
        <begin position="300"/>
        <end position="318"/>
    </location>
</feature>
<keyword evidence="3 6" id="KW-1133">Transmembrane helix</keyword>
<reference evidence="7" key="2">
    <citation type="submission" date="2023-06" db="EMBL/GenBank/DDBJ databases">
        <authorList>
            <consortium name="Lawrence Berkeley National Laboratory"/>
            <person name="Haridas S."/>
            <person name="Hensen N."/>
            <person name="Bonometti L."/>
            <person name="Westerberg I."/>
            <person name="Brannstrom I.O."/>
            <person name="Guillou S."/>
            <person name="Cros-Aarteil S."/>
            <person name="Calhoun S."/>
            <person name="Kuo A."/>
            <person name="Mondo S."/>
            <person name="Pangilinan J."/>
            <person name="Riley R."/>
            <person name="LaButti K."/>
            <person name="Andreopoulos B."/>
            <person name="Lipzen A."/>
            <person name="Chen C."/>
            <person name="Yanf M."/>
            <person name="Daum C."/>
            <person name="Ng V."/>
            <person name="Clum A."/>
            <person name="Steindorff A."/>
            <person name="Ohm R."/>
            <person name="Martin F."/>
            <person name="Silar P."/>
            <person name="Natvig D."/>
            <person name="Lalanne C."/>
            <person name="Gautier V."/>
            <person name="Ament-velasquez S.L."/>
            <person name="Kruys A."/>
            <person name="Hutchinson M.I."/>
            <person name="Powell A.J."/>
            <person name="Barry K."/>
            <person name="Miller A.N."/>
            <person name="Grigoriev I.V."/>
            <person name="Debuchy R."/>
            <person name="Gladieux P."/>
            <person name="Thoren M.H."/>
            <person name="Johannesson H."/>
        </authorList>
    </citation>
    <scope>NUCLEOTIDE SEQUENCE</scope>
    <source>
        <strain evidence="7">CBS 232.78</strain>
    </source>
</reference>
<dbReference type="GO" id="GO:0006882">
    <property type="term" value="P:intracellular zinc ion homeostasis"/>
    <property type="evidence" value="ECO:0007669"/>
    <property type="project" value="TreeGrafter"/>
</dbReference>
<sequence length="335" mass="37869">MYTMSDSSPVADQGTSRRRRASTTSTIVYLPEKMTEFVDEVSLRGAAEATKLLLWHDLPSWLQEGNHYIETGYRPRASSILDCIHSLKYLHNETVNIFSHAIGAVLFFAMPFYVFNTKIPPRYAVSTLEDKVACFVYFIGVAICFLFSTGFHVFLHHSPRTFSMGLKLDFQGVIMLMWGANIPLIYYGFVCNPTLQFFYWSLTTFLGALCSAVTFHPRFSDPHLRAVRAATFGALALSTFIPVFHGMAVYGYEIQSQRIGLQWVLATLAFNTLGASAYAFKFPERWFPRRFDIFGASHQIMHVLILIAGFMYAFAVLAEFDYRHAHPAQCGAAST</sequence>
<evidence type="ECO:0000256" key="6">
    <source>
        <dbReference type="SAM" id="Phobius"/>
    </source>
</evidence>
<protein>
    <submittedName>
        <fullName evidence="7">Hemolysin-III channel protein-like protein Izh2</fullName>
    </submittedName>
</protein>
<evidence type="ECO:0000313" key="8">
    <source>
        <dbReference type="Proteomes" id="UP001285441"/>
    </source>
</evidence>
<keyword evidence="4 6" id="KW-0472">Membrane</keyword>
<dbReference type="GO" id="GO:0038023">
    <property type="term" value="F:signaling receptor activity"/>
    <property type="evidence" value="ECO:0007669"/>
    <property type="project" value="TreeGrafter"/>
</dbReference>
<evidence type="ECO:0000256" key="3">
    <source>
        <dbReference type="ARBA" id="ARBA00022989"/>
    </source>
</evidence>
<dbReference type="PANTHER" id="PTHR20855">
    <property type="entry name" value="ADIPOR/PROGESTIN RECEPTOR-RELATED"/>
    <property type="match status" value="1"/>
</dbReference>
<evidence type="ECO:0000256" key="1">
    <source>
        <dbReference type="ARBA" id="ARBA00004141"/>
    </source>
</evidence>
<evidence type="ECO:0000313" key="7">
    <source>
        <dbReference type="EMBL" id="KAK3385314.1"/>
    </source>
</evidence>
<dbReference type="EMBL" id="JAULSW010000004">
    <property type="protein sequence ID" value="KAK3385314.1"/>
    <property type="molecule type" value="Genomic_DNA"/>
</dbReference>
<dbReference type="AlphaFoldDB" id="A0AAE0TZQ1"/>
<feature type="transmembrane region" description="Helical" evidence="6">
    <location>
        <begin position="260"/>
        <end position="280"/>
    </location>
</feature>
<comment type="caution">
    <text evidence="7">The sequence shown here is derived from an EMBL/GenBank/DDBJ whole genome shotgun (WGS) entry which is preliminary data.</text>
</comment>
<feature type="binding site" evidence="5">
    <location>
        <position position="302"/>
    </location>
    <ligand>
        <name>Zn(2+)</name>
        <dbReference type="ChEBI" id="CHEBI:29105"/>
    </ligand>
</feature>
<dbReference type="Proteomes" id="UP001285441">
    <property type="component" value="Unassembled WGS sequence"/>
</dbReference>
<accession>A0AAE0TZQ1</accession>
<reference evidence="7" key="1">
    <citation type="journal article" date="2023" name="Mol. Phylogenet. Evol.">
        <title>Genome-scale phylogeny and comparative genomics of the fungal order Sordariales.</title>
        <authorList>
            <person name="Hensen N."/>
            <person name="Bonometti L."/>
            <person name="Westerberg I."/>
            <person name="Brannstrom I.O."/>
            <person name="Guillou S."/>
            <person name="Cros-Aarteil S."/>
            <person name="Calhoun S."/>
            <person name="Haridas S."/>
            <person name="Kuo A."/>
            <person name="Mondo S."/>
            <person name="Pangilinan J."/>
            <person name="Riley R."/>
            <person name="LaButti K."/>
            <person name="Andreopoulos B."/>
            <person name="Lipzen A."/>
            <person name="Chen C."/>
            <person name="Yan M."/>
            <person name="Daum C."/>
            <person name="Ng V."/>
            <person name="Clum A."/>
            <person name="Steindorff A."/>
            <person name="Ohm R.A."/>
            <person name="Martin F."/>
            <person name="Silar P."/>
            <person name="Natvig D.O."/>
            <person name="Lalanne C."/>
            <person name="Gautier V."/>
            <person name="Ament-Velasquez S.L."/>
            <person name="Kruys A."/>
            <person name="Hutchinson M.I."/>
            <person name="Powell A.J."/>
            <person name="Barry K."/>
            <person name="Miller A.N."/>
            <person name="Grigoriev I.V."/>
            <person name="Debuchy R."/>
            <person name="Gladieux P."/>
            <person name="Hiltunen Thoren M."/>
            <person name="Johannesson H."/>
        </authorList>
    </citation>
    <scope>NUCLEOTIDE SEQUENCE</scope>
    <source>
        <strain evidence="7">CBS 232.78</strain>
    </source>
</reference>
<dbReference type="GO" id="GO:0046872">
    <property type="term" value="F:metal ion binding"/>
    <property type="evidence" value="ECO:0007669"/>
    <property type="project" value="UniProtKB-KW"/>
</dbReference>
<keyword evidence="5" id="KW-0479">Metal-binding</keyword>
<evidence type="ECO:0000256" key="5">
    <source>
        <dbReference type="PIRSR" id="PIRSR604254-1"/>
    </source>
</evidence>
<keyword evidence="5" id="KW-0862">Zinc</keyword>
<proteinExistence type="predicted"/>
<dbReference type="PANTHER" id="PTHR20855:SF130">
    <property type="entry name" value="HAEMOLYSIN-III FAMILY PROTEIN"/>
    <property type="match status" value="1"/>
</dbReference>
<evidence type="ECO:0000256" key="2">
    <source>
        <dbReference type="ARBA" id="ARBA00022692"/>
    </source>
</evidence>
<feature type="binding site" evidence="5">
    <location>
        <position position="298"/>
    </location>
    <ligand>
        <name>Zn(2+)</name>
        <dbReference type="ChEBI" id="CHEBI:29105"/>
    </ligand>
</feature>
<feature type="transmembrane region" description="Helical" evidence="6">
    <location>
        <begin position="227"/>
        <end position="248"/>
    </location>
</feature>
<feature type="binding site" evidence="5">
    <location>
        <position position="152"/>
    </location>
    <ligand>
        <name>Zn(2+)</name>
        <dbReference type="ChEBI" id="CHEBI:29105"/>
    </ligand>
</feature>
<name>A0AAE0TZQ1_9PEZI</name>
<dbReference type="Pfam" id="PF03006">
    <property type="entry name" value="HlyIII"/>
    <property type="match status" value="1"/>
</dbReference>